<protein>
    <recommendedName>
        <fullName evidence="3">ER membrane protein complex subunit 10</fullName>
    </recommendedName>
</protein>
<dbReference type="Proteomes" id="UP000027135">
    <property type="component" value="Unassembled WGS sequence"/>
</dbReference>
<evidence type="ECO:0000256" key="9">
    <source>
        <dbReference type="SAM" id="Phobius"/>
    </source>
</evidence>
<dbReference type="AlphaFoldDB" id="A0A067RIV6"/>
<evidence type="ECO:0000256" key="2">
    <source>
        <dbReference type="ARBA" id="ARBA00007695"/>
    </source>
</evidence>
<evidence type="ECO:0000256" key="3">
    <source>
        <dbReference type="ARBA" id="ARBA00020105"/>
    </source>
</evidence>
<keyword evidence="11" id="KW-1185">Reference proteome</keyword>
<keyword evidence="4 9" id="KW-0812">Transmembrane</keyword>
<evidence type="ECO:0000256" key="7">
    <source>
        <dbReference type="ARBA" id="ARBA00022989"/>
    </source>
</evidence>
<comment type="similarity">
    <text evidence="2">Belongs to the EMC10 family.</text>
</comment>
<keyword evidence="6" id="KW-0256">Endoplasmic reticulum</keyword>
<gene>
    <name evidence="10" type="ORF">L798_00306</name>
</gene>
<dbReference type="STRING" id="136037.A0A067RIV6"/>
<feature type="transmembrane region" description="Helical" evidence="9">
    <location>
        <begin position="12"/>
        <end position="36"/>
    </location>
</feature>
<dbReference type="eggNOG" id="KOG4827">
    <property type="taxonomic scope" value="Eukaryota"/>
</dbReference>
<keyword evidence="7 9" id="KW-1133">Transmembrane helix</keyword>
<evidence type="ECO:0000313" key="11">
    <source>
        <dbReference type="Proteomes" id="UP000027135"/>
    </source>
</evidence>
<name>A0A067RIV6_ZOONE</name>
<dbReference type="OMA" id="QFNDVLW"/>
<evidence type="ECO:0000256" key="1">
    <source>
        <dbReference type="ARBA" id="ARBA00004115"/>
    </source>
</evidence>
<evidence type="ECO:0000256" key="5">
    <source>
        <dbReference type="ARBA" id="ARBA00022729"/>
    </source>
</evidence>
<dbReference type="FunCoup" id="A0A067RIV6">
    <property type="interactions" value="619"/>
</dbReference>
<dbReference type="PANTHER" id="PTHR21397:SF4">
    <property type="entry name" value="ER MEMBRANE PROTEIN COMPLEX SUBUNIT 10"/>
    <property type="match status" value="1"/>
</dbReference>
<keyword evidence="8 9" id="KW-0472">Membrane</keyword>
<evidence type="ECO:0000256" key="6">
    <source>
        <dbReference type="ARBA" id="ARBA00022824"/>
    </source>
</evidence>
<dbReference type="PANTHER" id="PTHR21397">
    <property type="entry name" value="CHROMATIN COMPLEXES SUBUNIT BAP18-RELATED"/>
    <property type="match status" value="1"/>
</dbReference>
<keyword evidence="5" id="KW-0732">Signal</keyword>
<evidence type="ECO:0000256" key="4">
    <source>
        <dbReference type="ARBA" id="ARBA00022692"/>
    </source>
</evidence>
<comment type="subcellular location">
    <subcellularLocation>
        <location evidence="1">Endoplasmic reticulum membrane</location>
        <topology evidence="1">Single-pass type I membrane protein</topology>
    </subcellularLocation>
</comment>
<proteinExistence type="inferred from homology"/>
<evidence type="ECO:0000256" key="8">
    <source>
        <dbReference type="ARBA" id="ARBA00023136"/>
    </source>
</evidence>
<sequence length="249" mass="27620">MIIYLISALHSVVVYIMMFLYVYGFLVFCTTWIFAFQPDGVEYDGQLSINLQHSFDQVKEPQFFDRGTVNIQSIRTGAVTVQQAPLSAEDKQKLKALAEKDGLYRLRAFVQTLDGKETSFLTFVKACSLAESQLSDILTVSLDHTGSVIAVSMSTSPSICKGRHITHEHLQQFNTTVSVKHMEQGPVPDTAAYIQKLEKEREARERGEIKDNRSFLAKYWMYIVPVVIFVVLSGAANPEGGAGGGGAGR</sequence>
<accession>A0A067RIV6</accession>
<evidence type="ECO:0000313" key="10">
    <source>
        <dbReference type="EMBL" id="KDR22968.1"/>
    </source>
</evidence>
<reference evidence="10 11" key="1">
    <citation type="journal article" date="2014" name="Nat. Commun.">
        <title>Molecular traces of alternative social organization in a termite genome.</title>
        <authorList>
            <person name="Terrapon N."/>
            <person name="Li C."/>
            <person name="Robertson H.M."/>
            <person name="Ji L."/>
            <person name="Meng X."/>
            <person name="Booth W."/>
            <person name="Chen Z."/>
            <person name="Childers C.P."/>
            <person name="Glastad K.M."/>
            <person name="Gokhale K."/>
            <person name="Gowin J."/>
            <person name="Gronenberg W."/>
            <person name="Hermansen R.A."/>
            <person name="Hu H."/>
            <person name="Hunt B.G."/>
            <person name="Huylmans A.K."/>
            <person name="Khalil S.M."/>
            <person name="Mitchell R.D."/>
            <person name="Munoz-Torres M.C."/>
            <person name="Mustard J.A."/>
            <person name="Pan H."/>
            <person name="Reese J.T."/>
            <person name="Scharf M.E."/>
            <person name="Sun F."/>
            <person name="Vogel H."/>
            <person name="Xiao J."/>
            <person name="Yang W."/>
            <person name="Yang Z."/>
            <person name="Yang Z."/>
            <person name="Zhou J."/>
            <person name="Zhu J."/>
            <person name="Brent C.S."/>
            <person name="Elsik C.G."/>
            <person name="Goodisman M.A."/>
            <person name="Liberles D.A."/>
            <person name="Roe R.M."/>
            <person name="Vargo E.L."/>
            <person name="Vilcinskas A."/>
            <person name="Wang J."/>
            <person name="Bornberg-Bauer E."/>
            <person name="Korb J."/>
            <person name="Zhang G."/>
            <person name="Liebig J."/>
        </authorList>
    </citation>
    <scope>NUCLEOTIDE SEQUENCE [LARGE SCALE GENOMIC DNA]</scope>
    <source>
        <tissue evidence="10">Whole organism</tissue>
    </source>
</reference>
<dbReference type="EMBL" id="KK852480">
    <property type="protein sequence ID" value="KDR22968.1"/>
    <property type="molecule type" value="Genomic_DNA"/>
</dbReference>
<dbReference type="OrthoDB" id="1894652at2759"/>
<dbReference type="CDD" id="cd22209">
    <property type="entry name" value="EMC10"/>
    <property type="match status" value="1"/>
</dbReference>
<dbReference type="Pfam" id="PF21203">
    <property type="entry name" value="ECM10"/>
    <property type="match status" value="1"/>
</dbReference>
<dbReference type="GO" id="GO:0072546">
    <property type="term" value="C:EMC complex"/>
    <property type="evidence" value="ECO:0007669"/>
    <property type="project" value="TreeGrafter"/>
</dbReference>
<organism evidence="10 11">
    <name type="scientific">Zootermopsis nevadensis</name>
    <name type="common">Dampwood termite</name>
    <dbReference type="NCBI Taxonomy" id="136037"/>
    <lineage>
        <taxon>Eukaryota</taxon>
        <taxon>Metazoa</taxon>
        <taxon>Ecdysozoa</taxon>
        <taxon>Arthropoda</taxon>
        <taxon>Hexapoda</taxon>
        <taxon>Insecta</taxon>
        <taxon>Pterygota</taxon>
        <taxon>Neoptera</taxon>
        <taxon>Polyneoptera</taxon>
        <taxon>Dictyoptera</taxon>
        <taxon>Blattodea</taxon>
        <taxon>Blattoidea</taxon>
        <taxon>Termitoidae</taxon>
        <taxon>Termopsidae</taxon>
        <taxon>Zootermopsis</taxon>
    </lineage>
</organism>
<dbReference type="InParanoid" id="A0A067RIV6"/>